<dbReference type="AlphaFoldDB" id="A0A953LI97"/>
<comment type="caution">
    <text evidence="3">The sequence shown here is derived from an EMBL/GenBank/DDBJ whole genome shotgun (WGS) entry which is preliminary data.</text>
</comment>
<feature type="domain" description="DUF2357" evidence="2">
    <location>
        <begin position="87"/>
        <end position="288"/>
    </location>
</feature>
<evidence type="ECO:0000313" key="4">
    <source>
        <dbReference type="Proteomes" id="UP000732377"/>
    </source>
</evidence>
<sequence length="627" mass="68740">MPGWQYREGGFVYESPGVTVTIDQHAGPAAAVPGYRPDLADALPGCSPFLLWEWAQYRVTVAPPLPGIALHVGDQVVRPVADGVYLFRYENALGASRIRLAGAPVPDLPVEVISHKLAGDGLASYPRLYRAMVRQIIGDLLTLPFHLTGATAHATRIHDGPPSPLFTLHFLRHHGRTLAAALEAVGRSPHRVLTREELVRPVAMATRLDGAALRWGLTHPDSWAVTAGDGGWFRLGGQAVLPERLLQQRAEETFDTHENRFVRHFLLSLRQAVDDALTLLERYGGRQSRLRAVGTVQTDPVAAREGVPQDDSADQTVPRVTSEGNPQGDSAGQADPRAASASEGDRHADLAGQSGPHANLAVQGGPHANHTGPIDLREELTTLAHHLDEALAWPWWDEVGELVHLPEQSTVLHGKVGYRELWALYLEFLLGRSPFGYGLDRAIAARDVATLYEYWCFFRLIRALEPALGPARLRLRADETGGLDWRTAAFFGDGGWRLVFNRPARGGRESYSLGLRPDFTLIGPAGVALVLDAKFRLDAPRPDLDEPDRAEASPQAADLYKMHTYRDALGVRAAVALYPGDLAVFYDRRTRRRRTDLTLHELIFGDFEGVGALPLRPEGGTEPCMIS</sequence>
<dbReference type="EMBL" id="PIUK01000042">
    <property type="protein sequence ID" value="MBY6275824.1"/>
    <property type="molecule type" value="Genomic_DNA"/>
</dbReference>
<name>A0A953LI97_SYMTR</name>
<dbReference type="Proteomes" id="UP000732377">
    <property type="component" value="Unassembled WGS sequence"/>
</dbReference>
<dbReference type="InterPro" id="IPR018633">
    <property type="entry name" value="DUF2357"/>
</dbReference>
<dbReference type="RefSeq" id="WP_273378706.1">
    <property type="nucleotide sequence ID" value="NZ_PIUK01000042.1"/>
</dbReference>
<feature type="region of interest" description="Disordered" evidence="1">
    <location>
        <begin position="294"/>
        <end position="373"/>
    </location>
</feature>
<feature type="compositionally biased region" description="Polar residues" evidence="1">
    <location>
        <begin position="314"/>
        <end position="330"/>
    </location>
</feature>
<dbReference type="Pfam" id="PF09823">
    <property type="entry name" value="DUF2357"/>
    <property type="match status" value="2"/>
</dbReference>
<organism evidence="3 4">
    <name type="scientific">Symbiobacterium thermophilum</name>
    <dbReference type="NCBI Taxonomy" id="2734"/>
    <lineage>
        <taxon>Bacteria</taxon>
        <taxon>Bacillati</taxon>
        <taxon>Bacillota</taxon>
        <taxon>Clostridia</taxon>
        <taxon>Eubacteriales</taxon>
        <taxon>Symbiobacteriaceae</taxon>
        <taxon>Symbiobacterium</taxon>
    </lineage>
</organism>
<proteinExistence type="predicted"/>
<accession>A0A953LI97</accession>
<dbReference type="Pfam" id="PF04411">
    <property type="entry name" value="PDDEXK_7"/>
    <property type="match status" value="1"/>
</dbReference>
<reference evidence="3" key="1">
    <citation type="submission" date="2017-11" db="EMBL/GenBank/DDBJ databases">
        <title>Three new genomes from thermophilic consortium.</title>
        <authorList>
            <person name="Quaggio R."/>
            <person name="Amgarten D."/>
            <person name="Setubal J.C."/>
        </authorList>
    </citation>
    <scope>NUCLEOTIDE SEQUENCE</scope>
    <source>
        <strain evidence="3">ZCTH01-B2</strain>
    </source>
</reference>
<protein>
    <recommendedName>
        <fullName evidence="2">DUF2357 domain-containing protein</fullName>
    </recommendedName>
</protein>
<evidence type="ECO:0000259" key="2">
    <source>
        <dbReference type="Pfam" id="PF09823"/>
    </source>
</evidence>
<feature type="domain" description="DUF2357" evidence="2">
    <location>
        <begin position="374"/>
        <end position="425"/>
    </location>
</feature>
<dbReference type="InterPro" id="IPR007505">
    <property type="entry name" value="PDDEXK_7"/>
</dbReference>
<gene>
    <name evidence="3" type="ORF">CWE10_06305</name>
</gene>
<evidence type="ECO:0000313" key="3">
    <source>
        <dbReference type="EMBL" id="MBY6275824.1"/>
    </source>
</evidence>
<evidence type="ECO:0000256" key="1">
    <source>
        <dbReference type="SAM" id="MobiDB-lite"/>
    </source>
</evidence>